<dbReference type="KEGG" id="lack:FLP15_07040"/>
<dbReference type="OrthoDB" id="2243729at2"/>
<name>A0A514Z8Q0_9LACT</name>
<evidence type="ECO:0000313" key="2">
    <source>
        <dbReference type="Proteomes" id="UP000315128"/>
    </source>
</evidence>
<protein>
    <submittedName>
        <fullName evidence="1">Uncharacterized protein</fullName>
    </submittedName>
</protein>
<gene>
    <name evidence="1" type="ORF">FLP15_07040</name>
</gene>
<dbReference type="EMBL" id="CP041356">
    <property type="protein sequence ID" value="QDK70956.1"/>
    <property type="molecule type" value="Genomic_DNA"/>
</dbReference>
<dbReference type="AlphaFoldDB" id="A0A514Z8Q0"/>
<dbReference type="Proteomes" id="UP000315128">
    <property type="component" value="Chromosome"/>
</dbReference>
<accession>A0A514Z8Q0</accession>
<organism evidence="1 2">
    <name type="scientific">Lactococcus protaetiae</name>
    <dbReference type="NCBI Taxonomy" id="2592653"/>
    <lineage>
        <taxon>Bacteria</taxon>
        <taxon>Bacillati</taxon>
        <taxon>Bacillota</taxon>
        <taxon>Bacilli</taxon>
        <taxon>Lactobacillales</taxon>
        <taxon>Streptococcaceae</taxon>
        <taxon>Lactococcus</taxon>
    </lineage>
</organism>
<reference evidence="1 2" key="1">
    <citation type="submission" date="2019-07" db="EMBL/GenBank/DDBJ databases">
        <title>Genome sequencing of KACC 19320.</title>
        <authorList>
            <person name="Heo J."/>
            <person name="Kim S.-J."/>
            <person name="Kim J.-S."/>
            <person name="Hong S.-B."/>
            <person name="Kwon S.-W."/>
        </authorList>
    </citation>
    <scope>NUCLEOTIDE SEQUENCE [LARGE SCALE GENOMIC DNA]</scope>
    <source>
        <strain evidence="1 2">KACC 19320</strain>
    </source>
</reference>
<proteinExistence type="predicted"/>
<sequence>MTTAELIEKLSKLPQDVTVKIIQEDMSGERFFDVNTVENLARVRVTTAGVETVETVIIGI</sequence>
<keyword evidence="2" id="KW-1185">Reference proteome</keyword>
<evidence type="ECO:0000313" key="1">
    <source>
        <dbReference type="EMBL" id="QDK70956.1"/>
    </source>
</evidence>
<dbReference type="RefSeq" id="WP_142766526.1">
    <property type="nucleotide sequence ID" value="NZ_CP041356.1"/>
</dbReference>